<dbReference type="STRING" id="28094.SAMN06295900_1222"/>
<dbReference type="OrthoDB" id="8829067at2"/>
<dbReference type="RefSeq" id="WP_085230574.1">
    <property type="nucleotide sequence ID" value="NZ_BSQD01000009.1"/>
</dbReference>
<gene>
    <name evidence="4" type="ORF">SAMN06295900_1222</name>
</gene>
<organism evidence="4 5">
    <name type="scientific">Trinickia caryophylli</name>
    <name type="common">Paraburkholderia caryophylli</name>
    <dbReference type="NCBI Taxonomy" id="28094"/>
    <lineage>
        <taxon>Bacteria</taxon>
        <taxon>Pseudomonadati</taxon>
        <taxon>Pseudomonadota</taxon>
        <taxon>Betaproteobacteria</taxon>
        <taxon>Burkholderiales</taxon>
        <taxon>Burkholderiaceae</taxon>
        <taxon>Trinickia</taxon>
    </lineage>
</organism>
<dbReference type="Pfam" id="PF24322">
    <property type="entry name" value="Tle3"/>
    <property type="match status" value="1"/>
</dbReference>
<name>A0A1X7H5G7_TRICW</name>
<reference evidence="5" key="1">
    <citation type="submission" date="2017-04" db="EMBL/GenBank/DDBJ databases">
        <authorList>
            <person name="Varghese N."/>
            <person name="Submissions S."/>
        </authorList>
    </citation>
    <scope>NUCLEOTIDE SEQUENCE [LARGE SCALE GENOMIC DNA]</scope>
    <source>
        <strain evidence="5">Ballard 720</strain>
    </source>
</reference>
<feature type="region of interest" description="Disordered" evidence="1">
    <location>
        <begin position="472"/>
        <end position="499"/>
    </location>
</feature>
<evidence type="ECO:0000256" key="1">
    <source>
        <dbReference type="SAM" id="MobiDB-lite"/>
    </source>
</evidence>
<accession>A0A1X7H5G7</accession>
<protein>
    <recommendedName>
        <fullName evidence="6">DUF3274 domain-containing protein</fullName>
    </recommendedName>
</protein>
<evidence type="ECO:0000313" key="4">
    <source>
        <dbReference type="EMBL" id="SMF80142.1"/>
    </source>
</evidence>
<evidence type="ECO:0000259" key="3">
    <source>
        <dbReference type="Pfam" id="PF24322"/>
    </source>
</evidence>
<dbReference type="InterPro" id="IPR056221">
    <property type="entry name" value="Tle3_ab_dom"/>
</dbReference>
<feature type="domain" description="Antibacterial effector protein Tle3 C-terminal" evidence="2">
    <location>
        <begin position="540"/>
        <end position="697"/>
    </location>
</feature>
<evidence type="ECO:0000259" key="2">
    <source>
        <dbReference type="Pfam" id="PF11678"/>
    </source>
</evidence>
<evidence type="ECO:0000313" key="5">
    <source>
        <dbReference type="Proteomes" id="UP000192911"/>
    </source>
</evidence>
<proteinExistence type="predicted"/>
<feature type="domain" description="T6SS Tle3 phospholipase effector alpha/beta" evidence="3">
    <location>
        <begin position="37"/>
        <end position="385"/>
    </location>
</feature>
<dbReference type="Gene3D" id="3.40.50.1820">
    <property type="entry name" value="alpha/beta hydrolase"/>
    <property type="match status" value="1"/>
</dbReference>
<dbReference type="Pfam" id="PF11678">
    <property type="entry name" value="Tle3_C"/>
    <property type="match status" value="1"/>
</dbReference>
<keyword evidence="5" id="KW-1185">Reference proteome</keyword>
<dbReference type="Proteomes" id="UP000192911">
    <property type="component" value="Unassembled WGS sequence"/>
</dbReference>
<dbReference type="GeneID" id="95549946"/>
<sequence>MSTSQPHAKRVVGERQARLLTNRPPESHANVDIEHRLPCTTILIHGVNDIGTDFGTVEGGLCEGLNDRLGRQDLRGADYTHGRMANDPSKVTTADLMKNLDDVIYRRKESADTKSVLIPFYWGFKASASDLPKDPAKQTVNGQYVDKFGNRLDRHRAKNGGMFANATSNIPDMFNKHFKGGAKTWTLDKLQADVTHPLREAPNRRYMVLAAIRLAALVRQIRAIDANETVNIVAHSQGTLISLLAQAFLMEGKLASRPADALILIDSPYSLSEEAMDQFTQTGGEQQTCYARAKTLTNLTSLVAQHKHNAPELAKLKACSGQDNWGITGPKWSPQEATRLTGPDGKTSLVFAERDNRGKVYLYFCPEDATVGLKGVNGMGASGLPDTMAVAQAGAKRETVNILSDGFRQRLFTRRKRHGKPILVGTPPGPLIIREKGESAHGTSGATERIKRADIAEGTVRTINGEALPPAFAPDLEGNVLPGTENTPLSNSKGEREPGKQSIDQVEAEVALSASELQQLPPQAMAWPALKPGSTVPAPREVEAVLNQGKETDDQCKVLRVLLSMPPVPGQIRVIRQETPNEAKVRLMNELRVDSSYHSAVMSGRRNHRCATAFDVAIGQARALDDPEWAALLRTMADWRVPLKKVKATSGEERYAMLDHVTQDIVEANCRYYDSGRFPPEGIVPMALPAKVVSETLKIRIERVQRAMESAPLNNIPLL</sequence>
<evidence type="ECO:0008006" key="6">
    <source>
        <dbReference type="Google" id="ProtNLM"/>
    </source>
</evidence>
<dbReference type="EMBL" id="FXAH01000022">
    <property type="protein sequence ID" value="SMF80142.1"/>
    <property type="molecule type" value="Genomic_DNA"/>
</dbReference>
<dbReference type="AlphaFoldDB" id="A0A1X7H5G7"/>
<dbReference type="InterPro" id="IPR021692">
    <property type="entry name" value="Tle3_C"/>
</dbReference>
<dbReference type="InterPro" id="IPR029058">
    <property type="entry name" value="AB_hydrolase_fold"/>
</dbReference>